<evidence type="ECO:0000256" key="1">
    <source>
        <dbReference type="ARBA" id="ARBA00005695"/>
    </source>
</evidence>
<evidence type="ECO:0000259" key="5">
    <source>
        <dbReference type="Pfam" id="PF00496"/>
    </source>
</evidence>
<dbReference type="AlphaFoldDB" id="A0AA46AK55"/>
<gene>
    <name evidence="6" type="ORF">SAMN06296020_11570</name>
</gene>
<dbReference type="SUPFAM" id="SSF53850">
    <property type="entry name" value="Periplasmic binding protein-like II"/>
    <property type="match status" value="1"/>
</dbReference>
<comment type="similarity">
    <text evidence="1">Belongs to the bacterial solute-binding protein 5 family.</text>
</comment>
<dbReference type="GO" id="GO:0015833">
    <property type="term" value="P:peptide transport"/>
    <property type="evidence" value="ECO:0007669"/>
    <property type="project" value="TreeGrafter"/>
</dbReference>
<feature type="chain" id="PRO_5041238633" evidence="4">
    <location>
        <begin position="23"/>
        <end position="527"/>
    </location>
</feature>
<feature type="domain" description="Solute-binding protein family 5" evidence="5">
    <location>
        <begin position="94"/>
        <end position="444"/>
    </location>
</feature>
<dbReference type="GO" id="GO:0042597">
    <property type="term" value="C:periplasmic space"/>
    <property type="evidence" value="ECO:0007669"/>
    <property type="project" value="UniProtKB-ARBA"/>
</dbReference>
<keyword evidence="3 4" id="KW-0732">Signal</keyword>
<keyword evidence="2" id="KW-0813">Transport</keyword>
<sequence>MNQKKKYILLSLMLVLALMVTACGGSEPAPAPAEPSEPGAEAPVVDAPQTDETLIVAQGADPVSLDPHATNDQPSSRVMAQIYERLIVQNEEMELEPGLAESWEVIDERTYEFKLKQGVLFHNGEEFKASDVEFTLLRALESSHIGHIVGQIDPETIDVIDDYTIRISTKEPFGPILAHLAHTASSILNEKAVTDGGEDYGQNPVGTGPFKYDSWTTGDRVELVRYDEYHGTPAKVSRVIMRNVPENANRSIEVETGGAHIAYDIDPNDVSRVEGNPDLKMIRSPNFSTTYVGFNAAKAPFDDVRVRQAINYAVNMDAIVNAVYMGTGAPSKGPLGPNVWASNQNLEPYGYDLEKAKELMAEAGYADGFSTTIWTNENQQRINIAEILQNQLREIGINADAQVLEWGAYLDGTAAGEHQMFILGWVTVTGDPDYGLYALFHSSQHGEAGNRTFYTNPRVDELLDIGKVSTDPAEREAAYLEAQELIRNDAPWIFTWTGEDLTATANNVVGFRNHPAGHHKLFNVSFE</sequence>
<dbReference type="PANTHER" id="PTHR30290">
    <property type="entry name" value="PERIPLASMIC BINDING COMPONENT OF ABC TRANSPORTER"/>
    <property type="match status" value="1"/>
</dbReference>
<evidence type="ECO:0000313" key="6">
    <source>
        <dbReference type="EMBL" id="SMP67433.1"/>
    </source>
</evidence>
<dbReference type="CDD" id="cd08499">
    <property type="entry name" value="PBP2_Ylib_like"/>
    <property type="match status" value="1"/>
</dbReference>
<dbReference type="InterPro" id="IPR000914">
    <property type="entry name" value="SBP_5_dom"/>
</dbReference>
<dbReference type="Gene3D" id="3.40.190.10">
    <property type="entry name" value="Periplasmic binding protein-like II"/>
    <property type="match status" value="1"/>
</dbReference>
<organism evidence="6 7">
    <name type="scientific">Anoxynatronum buryatiense</name>
    <dbReference type="NCBI Taxonomy" id="489973"/>
    <lineage>
        <taxon>Bacteria</taxon>
        <taxon>Bacillati</taxon>
        <taxon>Bacillota</taxon>
        <taxon>Clostridia</taxon>
        <taxon>Eubacteriales</taxon>
        <taxon>Clostridiaceae</taxon>
        <taxon>Anoxynatronum</taxon>
    </lineage>
</organism>
<reference evidence="6" key="1">
    <citation type="submission" date="2017-05" db="EMBL/GenBank/DDBJ databases">
        <authorList>
            <person name="Varghese N."/>
            <person name="Submissions S."/>
        </authorList>
    </citation>
    <scope>NUCLEOTIDE SEQUENCE</scope>
    <source>
        <strain evidence="6">Su22</strain>
    </source>
</reference>
<feature type="signal peptide" evidence="4">
    <location>
        <begin position="1"/>
        <end position="22"/>
    </location>
</feature>
<dbReference type="Proteomes" id="UP001158066">
    <property type="component" value="Unassembled WGS sequence"/>
</dbReference>
<accession>A0AA46AK55</accession>
<evidence type="ECO:0000313" key="7">
    <source>
        <dbReference type="Proteomes" id="UP001158066"/>
    </source>
</evidence>
<dbReference type="Gene3D" id="3.90.76.10">
    <property type="entry name" value="Dipeptide-binding Protein, Domain 1"/>
    <property type="match status" value="1"/>
</dbReference>
<dbReference type="PROSITE" id="PS51257">
    <property type="entry name" value="PROKAR_LIPOPROTEIN"/>
    <property type="match status" value="1"/>
</dbReference>
<dbReference type="Pfam" id="PF00496">
    <property type="entry name" value="SBP_bac_5"/>
    <property type="match status" value="1"/>
</dbReference>
<protein>
    <submittedName>
        <fullName evidence="6">Peptide/nickel transport system substrate-binding protein</fullName>
    </submittedName>
</protein>
<dbReference type="GO" id="GO:1904680">
    <property type="term" value="F:peptide transmembrane transporter activity"/>
    <property type="evidence" value="ECO:0007669"/>
    <property type="project" value="TreeGrafter"/>
</dbReference>
<dbReference type="Gene3D" id="3.10.105.10">
    <property type="entry name" value="Dipeptide-binding Protein, Domain 3"/>
    <property type="match status" value="1"/>
</dbReference>
<comment type="caution">
    <text evidence="6">The sequence shown here is derived from an EMBL/GenBank/DDBJ whole genome shotgun (WGS) entry which is preliminary data.</text>
</comment>
<evidence type="ECO:0000256" key="3">
    <source>
        <dbReference type="ARBA" id="ARBA00022729"/>
    </source>
</evidence>
<proteinExistence type="inferred from homology"/>
<evidence type="ECO:0000256" key="4">
    <source>
        <dbReference type="SAM" id="SignalP"/>
    </source>
</evidence>
<dbReference type="InterPro" id="IPR039424">
    <property type="entry name" value="SBP_5"/>
</dbReference>
<evidence type="ECO:0000256" key="2">
    <source>
        <dbReference type="ARBA" id="ARBA00022448"/>
    </source>
</evidence>
<keyword evidence="7" id="KW-1185">Reference proteome</keyword>
<dbReference type="RefSeq" id="WP_283410393.1">
    <property type="nucleotide sequence ID" value="NZ_FXUF01000015.1"/>
</dbReference>
<dbReference type="PANTHER" id="PTHR30290:SF9">
    <property type="entry name" value="OLIGOPEPTIDE-BINDING PROTEIN APPA"/>
    <property type="match status" value="1"/>
</dbReference>
<dbReference type="GO" id="GO:0043190">
    <property type="term" value="C:ATP-binding cassette (ABC) transporter complex"/>
    <property type="evidence" value="ECO:0007669"/>
    <property type="project" value="InterPro"/>
</dbReference>
<name>A0AA46AK55_9CLOT</name>
<dbReference type="PIRSF" id="PIRSF002741">
    <property type="entry name" value="MppA"/>
    <property type="match status" value="1"/>
</dbReference>
<dbReference type="InterPro" id="IPR030678">
    <property type="entry name" value="Peptide/Ni-bd"/>
</dbReference>
<dbReference type="EMBL" id="FXUF01000015">
    <property type="protein sequence ID" value="SMP67433.1"/>
    <property type="molecule type" value="Genomic_DNA"/>
</dbReference>